<dbReference type="InterPro" id="IPR038666">
    <property type="entry name" value="SSP1_head-tail_sf"/>
</dbReference>
<name>A0ABT5T881_9RHOB</name>
<dbReference type="EMBL" id="JAQZSM010000007">
    <property type="protein sequence ID" value="MDD7971332.1"/>
    <property type="molecule type" value="Genomic_DNA"/>
</dbReference>
<comment type="caution">
    <text evidence="1">The sequence shown here is derived from an EMBL/GenBank/DDBJ whole genome shotgun (WGS) entry which is preliminary data.</text>
</comment>
<proteinExistence type="predicted"/>
<keyword evidence="2" id="KW-1185">Reference proteome</keyword>
<evidence type="ECO:0000313" key="1">
    <source>
        <dbReference type="EMBL" id="MDD7971332.1"/>
    </source>
</evidence>
<evidence type="ECO:0000313" key="2">
    <source>
        <dbReference type="Proteomes" id="UP001431784"/>
    </source>
</evidence>
<gene>
    <name evidence="1" type="ORF">PUT78_09470</name>
</gene>
<dbReference type="Pfam" id="PF05521">
    <property type="entry name" value="Phage_HCP"/>
    <property type="match status" value="1"/>
</dbReference>
<dbReference type="Proteomes" id="UP001431784">
    <property type="component" value="Unassembled WGS sequence"/>
</dbReference>
<organism evidence="1 2">
    <name type="scientific">Roseinatronobacter alkalisoli</name>
    <dbReference type="NCBI Taxonomy" id="3028235"/>
    <lineage>
        <taxon>Bacteria</taxon>
        <taxon>Pseudomonadati</taxon>
        <taxon>Pseudomonadota</taxon>
        <taxon>Alphaproteobacteria</taxon>
        <taxon>Rhodobacterales</taxon>
        <taxon>Paracoccaceae</taxon>
        <taxon>Roseinatronobacter</taxon>
    </lineage>
</organism>
<reference evidence="1" key="1">
    <citation type="submission" date="2023-02" db="EMBL/GenBank/DDBJ databases">
        <title>Description of Roseinatronobacter alkalisoli sp. nov., an alkaliphilic bacerium isolated from soda soil.</title>
        <authorList>
            <person name="Wei W."/>
        </authorList>
    </citation>
    <scope>NUCLEOTIDE SEQUENCE</scope>
    <source>
        <strain evidence="1">HJB301</strain>
    </source>
</reference>
<dbReference type="Gene3D" id="2.40.10.270">
    <property type="entry name" value="Bacteriophage SPP1 head-tail adaptor protein"/>
    <property type="match status" value="1"/>
</dbReference>
<dbReference type="RefSeq" id="WP_274352018.1">
    <property type="nucleotide sequence ID" value="NZ_JAQZSM010000007.1"/>
</dbReference>
<accession>A0ABT5T881</accession>
<sequence length="114" mass="12231">MSARAPRLTRALVLETPVTAPDGAGGFATTWQALGTLWAEIRAGSGRERLATLGPMGEVRLRITLRAAPQGVGQRPRPDQRLREGARIFRILAVAEADAQGRYLICTAIEEAPA</sequence>
<dbReference type="InterPro" id="IPR008767">
    <property type="entry name" value="Phage_SPP1_head-tail_adaptor"/>
</dbReference>
<protein>
    <submittedName>
        <fullName evidence="1">Head-tail adaptor protein</fullName>
    </submittedName>
</protein>